<comment type="caution">
    <text evidence="6">The sequence shown here is derived from an EMBL/GenBank/DDBJ whole genome shotgun (WGS) entry which is preliminary data.</text>
</comment>
<keyword evidence="2" id="KW-0645">Protease</keyword>
<dbReference type="Gene3D" id="3.90.226.10">
    <property type="entry name" value="2-enoyl-CoA Hydratase, Chain A, domain 1"/>
    <property type="match status" value="2"/>
</dbReference>
<sequence>MNKKRWFALLAAIVLFVVSIGFQLVTSIASTNFEQLFAFPESKFEEEVIEKGTDGKLVVLHLDGVIQDTTPSTLLNTTSYNHRQFLEMLEEAGKDPTVDGIVLRINTPGGGVVESAEVHDKIVEIQNEHEKPVYVSMGNTAASGGYYISAPADKIVAHPATLTGSIGVIMQGYDLSGLTDKLGIEFNTIKSGEFKDIMSTYREMTDEERELLQTMIDDMYADFVQVIVEGRGMSEQQVRELGDGRVYTGGQAKENGLVDELGSLEDTITMMKKDLDLENAQVVNYNNPMGIEQFLGMSVQSLVGQDEELSNILSILRESNAPRAMYLYSN</sequence>
<proteinExistence type="inferred from homology"/>
<gene>
    <name evidence="6" type="primary">sppA</name>
    <name evidence="6" type="ORF">ABC228_11500</name>
</gene>
<dbReference type="InterPro" id="IPR004635">
    <property type="entry name" value="Pept_S49_SppA"/>
</dbReference>
<dbReference type="SUPFAM" id="SSF52096">
    <property type="entry name" value="ClpP/crotonase"/>
    <property type="match status" value="1"/>
</dbReference>
<evidence type="ECO:0000256" key="4">
    <source>
        <dbReference type="ARBA" id="ARBA00022825"/>
    </source>
</evidence>
<dbReference type="Pfam" id="PF01343">
    <property type="entry name" value="Peptidase_S49"/>
    <property type="match status" value="1"/>
</dbReference>
<dbReference type="InterPro" id="IPR002142">
    <property type="entry name" value="Peptidase_S49"/>
</dbReference>
<keyword evidence="3" id="KW-0378">Hydrolase</keyword>
<keyword evidence="4" id="KW-0720">Serine protease</keyword>
<keyword evidence="7" id="KW-1185">Reference proteome</keyword>
<reference evidence="6 7" key="1">
    <citation type="submission" date="2024-05" db="EMBL/GenBank/DDBJ databases">
        <authorList>
            <person name="Haq I."/>
            <person name="Ullah Z."/>
            <person name="Ahmad R."/>
            <person name="Li M."/>
            <person name="Tong Y."/>
        </authorList>
    </citation>
    <scope>NUCLEOTIDE SEQUENCE [LARGE SCALE GENOMIC DNA]</scope>
    <source>
        <strain evidence="6 7">16A2E</strain>
    </source>
</reference>
<feature type="domain" description="Peptidase S49" evidence="5">
    <location>
        <begin position="127"/>
        <end position="277"/>
    </location>
</feature>
<evidence type="ECO:0000256" key="1">
    <source>
        <dbReference type="ARBA" id="ARBA00008683"/>
    </source>
</evidence>
<dbReference type="InterPro" id="IPR001907">
    <property type="entry name" value="ClpP"/>
</dbReference>
<dbReference type="PANTHER" id="PTHR42987:SF7">
    <property type="entry name" value="SIGNAL PEPTIDE PEPTIDASE SPPA-RELATED"/>
    <property type="match status" value="1"/>
</dbReference>
<evidence type="ECO:0000313" key="7">
    <source>
        <dbReference type="Proteomes" id="UP001444625"/>
    </source>
</evidence>
<dbReference type="InterPro" id="IPR029045">
    <property type="entry name" value="ClpP/crotonase-like_dom_sf"/>
</dbReference>
<dbReference type="PANTHER" id="PTHR42987">
    <property type="entry name" value="PEPTIDASE S49"/>
    <property type="match status" value="1"/>
</dbReference>
<evidence type="ECO:0000256" key="2">
    <source>
        <dbReference type="ARBA" id="ARBA00022670"/>
    </source>
</evidence>
<dbReference type="PRINTS" id="PR00127">
    <property type="entry name" value="CLPPROTEASEP"/>
</dbReference>
<evidence type="ECO:0000313" key="6">
    <source>
        <dbReference type="EMBL" id="MEN2767816.1"/>
    </source>
</evidence>
<dbReference type="NCBIfam" id="TIGR00706">
    <property type="entry name" value="SppA_dom"/>
    <property type="match status" value="1"/>
</dbReference>
<dbReference type="EMBL" id="JBDIML010000003">
    <property type="protein sequence ID" value="MEN2767816.1"/>
    <property type="molecule type" value="Genomic_DNA"/>
</dbReference>
<evidence type="ECO:0000259" key="5">
    <source>
        <dbReference type="Pfam" id="PF01343"/>
    </source>
</evidence>
<dbReference type="Proteomes" id="UP001444625">
    <property type="component" value="Unassembled WGS sequence"/>
</dbReference>
<name>A0ABU9XHR9_9BACI</name>
<accession>A0ABU9XHR9</accession>
<dbReference type="InterPro" id="IPR047272">
    <property type="entry name" value="S49_SppA_C"/>
</dbReference>
<organism evidence="6 7">
    <name type="scientific">Ornithinibacillus xuwenensis</name>
    <dbReference type="NCBI Taxonomy" id="3144668"/>
    <lineage>
        <taxon>Bacteria</taxon>
        <taxon>Bacillati</taxon>
        <taxon>Bacillota</taxon>
        <taxon>Bacilli</taxon>
        <taxon>Bacillales</taxon>
        <taxon>Bacillaceae</taxon>
        <taxon>Ornithinibacillus</taxon>
    </lineage>
</organism>
<evidence type="ECO:0000256" key="3">
    <source>
        <dbReference type="ARBA" id="ARBA00022801"/>
    </source>
</evidence>
<comment type="similarity">
    <text evidence="1">Belongs to the peptidase S49 family.</text>
</comment>
<dbReference type="CDD" id="cd07023">
    <property type="entry name" value="S49_Sppa_N_C"/>
    <property type="match status" value="1"/>
</dbReference>
<protein>
    <submittedName>
        <fullName evidence="6">Signal peptide peptidase SppA</fullName>
    </submittedName>
</protein>
<dbReference type="RefSeq" id="WP_345825283.1">
    <property type="nucleotide sequence ID" value="NZ_JBDIML010000003.1"/>
</dbReference>